<evidence type="ECO:0000313" key="2">
    <source>
        <dbReference type="EMBL" id="BAO04773.1"/>
    </source>
</evidence>
<accession>A0A060N8K7</accession>
<gene>
    <name evidence="2" type="ORF">CBO05P1_054</name>
</gene>
<evidence type="ECO:0000256" key="1">
    <source>
        <dbReference type="SAM" id="Phobius"/>
    </source>
</evidence>
<dbReference type="AlphaFoldDB" id="A0A060N8K7"/>
<dbReference type="GO" id="GO:0016740">
    <property type="term" value="F:transferase activity"/>
    <property type="evidence" value="ECO:0007669"/>
    <property type="project" value="UniProtKB-KW"/>
</dbReference>
<dbReference type="Proteomes" id="UP000054164">
    <property type="component" value="Unassembled WGS sequence"/>
</dbReference>
<name>A0A060N8K7_CLOBO</name>
<organism evidence="2">
    <name type="scientific">Clostridium botulinum B str. Osaka05</name>
    <dbReference type="NCBI Taxonomy" id="1407017"/>
    <lineage>
        <taxon>Bacteria</taxon>
        <taxon>Bacillati</taxon>
        <taxon>Bacillota</taxon>
        <taxon>Clostridia</taxon>
        <taxon>Eubacteriales</taxon>
        <taxon>Clostridiaceae</taxon>
        <taxon>Clostridium</taxon>
    </lineage>
</organism>
<keyword evidence="1" id="KW-0812">Transmembrane</keyword>
<keyword evidence="1" id="KW-0472">Membrane</keyword>
<reference evidence="2" key="1">
    <citation type="submission" date="2013-10" db="EMBL/GenBank/DDBJ databases">
        <title>Draft genome sequence of Clostridium botulinum type B strain Osaka05.</title>
        <authorList>
            <person name="Sakaguchi Y."/>
            <person name="Hosomi K."/>
            <person name="Uchiyama J."/>
            <person name="Ogura Y."/>
            <person name="Sakaguchi M."/>
            <person name="Kohda T."/>
            <person name="Mukamoto M."/>
            <person name="Misawa N."/>
            <person name="Matsuzaki S."/>
            <person name="Hayashi T."/>
            <person name="Kozaki S."/>
        </authorList>
    </citation>
    <scope>NUCLEOTIDE SEQUENCE</scope>
    <source>
        <strain evidence="2">Osaka05</strain>
    </source>
</reference>
<dbReference type="RefSeq" id="WP_030031818.1">
    <property type="nucleotide sequence ID" value="NZ_BA000058.1"/>
</dbReference>
<dbReference type="HOGENOM" id="CLU_2567762_0_0_9"/>
<keyword evidence="1" id="KW-1133">Transmembrane helix</keyword>
<keyword evidence="2" id="KW-0808">Transferase</keyword>
<feature type="transmembrane region" description="Helical" evidence="1">
    <location>
        <begin position="46"/>
        <end position="65"/>
    </location>
</feature>
<protein>
    <submittedName>
        <fullName evidence="2">Glycosyltransferase, group 2 family protein</fullName>
    </submittedName>
</protein>
<dbReference type="EMBL" id="BA000058">
    <property type="protein sequence ID" value="BAO04773.1"/>
    <property type="molecule type" value="Genomic_DNA"/>
</dbReference>
<feature type="transmembrane region" description="Helical" evidence="1">
    <location>
        <begin position="6"/>
        <end position="25"/>
    </location>
</feature>
<proteinExistence type="predicted"/>
<sequence length="81" mass="9401">MENPFLNGIVTIFGLIYYLNLCIDIQKEWTIYKKEKNYQGLYIGDIIVSIITLPLILIETIIKLLKELEKGVAELMNVKIK</sequence>